<dbReference type="PANTHER" id="PTHR43147:SF2">
    <property type="entry name" value="NADP-DEPENDENT OXIDOREDUCTASE DOMAIN-CONTAINING PROTEIN"/>
    <property type="match status" value="1"/>
</dbReference>
<comment type="caution">
    <text evidence="3">The sequence shown here is derived from an EMBL/GenBank/DDBJ whole genome shotgun (WGS) entry which is preliminary data.</text>
</comment>
<dbReference type="eggNOG" id="KOG1575">
    <property type="taxonomic scope" value="Eukaryota"/>
</dbReference>
<proteinExistence type="predicted"/>
<dbReference type="AlphaFoldDB" id="W9XFD4"/>
<dbReference type="PANTHER" id="PTHR43147">
    <property type="entry name" value="PROTEIN TAS"/>
    <property type="match status" value="1"/>
</dbReference>
<dbReference type="InterPro" id="IPR036812">
    <property type="entry name" value="NAD(P)_OxRdtase_dom_sf"/>
</dbReference>
<dbReference type="EMBL" id="AMGY01000008">
    <property type="protein sequence ID" value="EXJ78908.1"/>
    <property type="molecule type" value="Genomic_DNA"/>
</dbReference>
<dbReference type="OrthoDB" id="686384at2759"/>
<dbReference type="RefSeq" id="XP_007736696.1">
    <property type="nucleotide sequence ID" value="XM_007738506.1"/>
</dbReference>
<dbReference type="GO" id="GO:0016491">
    <property type="term" value="F:oxidoreductase activity"/>
    <property type="evidence" value="ECO:0007669"/>
    <property type="project" value="UniProtKB-KW"/>
</dbReference>
<evidence type="ECO:0000313" key="4">
    <source>
        <dbReference type="Proteomes" id="UP000019478"/>
    </source>
</evidence>
<gene>
    <name evidence="3" type="ORF">A1O3_08408</name>
</gene>
<dbReference type="Gene3D" id="3.20.20.100">
    <property type="entry name" value="NADP-dependent oxidoreductase domain"/>
    <property type="match status" value="1"/>
</dbReference>
<dbReference type="Proteomes" id="UP000019478">
    <property type="component" value="Unassembled WGS sequence"/>
</dbReference>
<dbReference type="InterPro" id="IPR023210">
    <property type="entry name" value="NADP_OxRdtase_dom"/>
</dbReference>
<dbReference type="STRING" id="1182542.W9XFD4"/>
<keyword evidence="4" id="KW-1185">Reference proteome</keyword>
<organism evidence="3 4">
    <name type="scientific">Capronia epimyces CBS 606.96</name>
    <dbReference type="NCBI Taxonomy" id="1182542"/>
    <lineage>
        <taxon>Eukaryota</taxon>
        <taxon>Fungi</taxon>
        <taxon>Dikarya</taxon>
        <taxon>Ascomycota</taxon>
        <taxon>Pezizomycotina</taxon>
        <taxon>Eurotiomycetes</taxon>
        <taxon>Chaetothyriomycetidae</taxon>
        <taxon>Chaetothyriales</taxon>
        <taxon>Herpotrichiellaceae</taxon>
        <taxon>Capronia</taxon>
    </lineage>
</organism>
<dbReference type="SUPFAM" id="SSF51430">
    <property type="entry name" value="NAD(P)-linked oxidoreductase"/>
    <property type="match status" value="1"/>
</dbReference>
<sequence>MSRTSAPAVKNAHVNLSTDTIIANLPADGLRSIIRTILVQAPEVTDLLEEQAKKYLRKTMPSTVGSLFINEAPSSAGARESDNFYATQKRIRSMLGCGLGFESLALLRIVVEQVADLHIDPSTREGARLMDVLAAVDGDMVQAITAVQKTLLKRDGSRALTNQEIETIEQFSVALLRCLKASRAQGYEFVFDRGLTAISEFVTIEDTSIGTGSDHLYIPTSSKDEESMPSTIPLPLETFDLGPFTAPRLFGGLWQLSSPAWGVASQVKIMQQFAKYVDTGYTAFDMADHYGDAELIFGRFRASHPSSSSIIGSTKYCVFHPITVTPKVVQDNVTERLTRLGSETVDLLQFHWQDYSDPQYIKALQLLEKDSRVTVLGLCNFDSKHLQHVIDSGIHVATNQVQFSLIDSRPTFKMGDICEKHNIKLLTYGTLCGGFLADKWLGQEEPELFVQNITPSQRKYFEMINTWGGWTLFQELLAVLSRIAEKHSVGISNVATRWVLDFPYVGAVIVGARMGVSEHADENLASYGWQLDEEDNAAIDQVQAKSRRAQLFDEMGDCGSEYR</sequence>
<feature type="domain" description="NADP-dependent oxidoreductase" evidence="2">
    <location>
        <begin position="251"/>
        <end position="542"/>
    </location>
</feature>
<dbReference type="CDD" id="cd19101">
    <property type="entry name" value="AKR_unchar"/>
    <property type="match status" value="1"/>
</dbReference>
<name>W9XFD4_9EURO</name>
<evidence type="ECO:0000259" key="2">
    <source>
        <dbReference type="Pfam" id="PF00248"/>
    </source>
</evidence>
<dbReference type="Pfam" id="PF00248">
    <property type="entry name" value="Aldo_ket_red"/>
    <property type="match status" value="1"/>
</dbReference>
<dbReference type="HOGENOM" id="CLU_036199_0_0_1"/>
<evidence type="ECO:0000313" key="3">
    <source>
        <dbReference type="EMBL" id="EXJ78908.1"/>
    </source>
</evidence>
<keyword evidence="1" id="KW-0560">Oxidoreductase</keyword>
<evidence type="ECO:0000256" key="1">
    <source>
        <dbReference type="ARBA" id="ARBA00023002"/>
    </source>
</evidence>
<dbReference type="GeneID" id="19172496"/>
<reference evidence="3 4" key="1">
    <citation type="submission" date="2013-03" db="EMBL/GenBank/DDBJ databases">
        <title>The Genome Sequence of Capronia epimyces CBS 606.96.</title>
        <authorList>
            <consortium name="The Broad Institute Genomics Platform"/>
            <person name="Cuomo C."/>
            <person name="de Hoog S."/>
            <person name="Gorbushina A."/>
            <person name="Walker B."/>
            <person name="Young S.K."/>
            <person name="Zeng Q."/>
            <person name="Gargeya S."/>
            <person name="Fitzgerald M."/>
            <person name="Haas B."/>
            <person name="Abouelleil A."/>
            <person name="Allen A.W."/>
            <person name="Alvarado L."/>
            <person name="Arachchi H.M."/>
            <person name="Berlin A.M."/>
            <person name="Chapman S.B."/>
            <person name="Gainer-Dewar J."/>
            <person name="Goldberg J."/>
            <person name="Griggs A."/>
            <person name="Gujja S."/>
            <person name="Hansen M."/>
            <person name="Howarth C."/>
            <person name="Imamovic A."/>
            <person name="Ireland A."/>
            <person name="Larimer J."/>
            <person name="McCowan C."/>
            <person name="Murphy C."/>
            <person name="Pearson M."/>
            <person name="Poon T.W."/>
            <person name="Priest M."/>
            <person name="Roberts A."/>
            <person name="Saif S."/>
            <person name="Shea T."/>
            <person name="Sisk P."/>
            <person name="Sykes S."/>
            <person name="Wortman J."/>
            <person name="Nusbaum C."/>
            <person name="Birren B."/>
        </authorList>
    </citation>
    <scope>NUCLEOTIDE SEQUENCE [LARGE SCALE GENOMIC DNA]</scope>
    <source>
        <strain evidence="3 4">CBS 606.96</strain>
    </source>
</reference>
<accession>W9XFD4</accession>
<protein>
    <recommendedName>
        <fullName evidence="2">NADP-dependent oxidoreductase domain-containing protein</fullName>
    </recommendedName>
</protein>